<dbReference type="Gene3D" id="3.30.460.10">
    <property type="entry name" value="Beta Polymerase, domain 2"/>
    <property type="match status" value="1"/>
</dbReference>
<organism evidence="2 4">
    <name type="scientific">Ralstonia thomasii</name>
    <dbReference type="NCBI Taxonomy" id="3058596"/>
    <lineage>
        <taxon>Bacteria</taxon>
        <taxon>Pseudomonadati</taxon>
        <taxon>Pseudomonadota</taxon>
        <taxon>Betaproteobacteria</taxon>
        <taxon>Burkholderiales</taxon>
        <taxon>Burkholderiaceae</taxon>
        <taxon>Ralstonia</taxon>
    </lineage>
</organism>
<name>A0AAD2F160_9RALS</name>
<dbReference type="AlphaFoldDB" id="A0AAD2F160"/>
<dbReference type="EMBL" id="CATZAR010000012">
    <property type="protein sequence ID" value="CAJ0800757.1"/>
    <property type="molecule type" value="Genomic_DNA"/>
</dbReference>
<dbReference type="Gene3D" id="1.10.287.860">
    <property type="entry name" value="Nucleotidyltransferase"/>
    <property type="match status" value="1"/>
</dbReference>
<comment type="caution">
    <text evidence="2">The sequence shown here is derived from an EMBL/GenBank/DDBJ whole genome shotgun (WGS) entry which is preliminary data.</text>
</comment>
<dbReference type="Pfam" id="PF04607">
    <property type="entry name" value="RelA_SpoT"/>
    <property type="match status" value="1"/>
</dbReference>
<sequence length="366" mass="42058">MASLDFDAEKAAFREYYDVERPLLEGAIESFLTLIRSLLASANLTASKIEGRLKEREECIKKFSRKYRSDLEANNTQYEIKAHITDLIGLRIVCLYEDEIEAVKDLIHKHFKVLSVTDKIAQIEGTENSFGYKGLHLDLKLNDDRLGLPEYRVYGSIPFELQIRTVVQDSWSILDHKIKYKKSIPGRLKRRINTLAALFELADREFREVRDATLAEIKRAEAETEDVDLEDSPAQEPVVEDLDIGTSDVEPKQYAPLNAFRFLKIAKHFFPGFDFEAHKVDGFAAEIIRCKPGISRGKFNFYMKENIAEVKKYQAYFEASNPGDTLNAYTLIRHCLYAGDPDIFSSMLNNISRESFERWRAENAGD</sequence>
<dbReference type="GO" id="GO:0015969">
    <property type="term" value="P:guanosine tetraphosphate metabolic process"/>
    <property type="evidence" value="ECO:0007669"/>
    <property type="project" value="InterPro"/>
</dbReference>
<dbReference type="Proteomes" id="UP001189756">
    <property type="component" value="Unassembled WGS sequence"/>
</dbReference>
<dbReference type="CDD" id="cd05399">
    <property type="entry name" value="NT_Rel-Spo_like"/>
    <property type="match status" value="1"/>
</dbReference>
<dbReference type="PANTHER" id="PTHR41773:SF1">
    <property type="entry name" value="RELA_SPOT DOMAIN-CONTAINING PROTEIN"/>
    <property type="match status" value="1"/>
</dbReference>
<evidence type="ECO:0000259" key="1">
    <source>
        <dbReference type="SMART" id="SM00954"/>
    </source>
</evidence>
<dbReference type="EMBL" id="CATZAZ010000007">
    <property type="protein sequence ID" value="CAJ0799628.1"/>
    <property type="molecule type" value="Genomic_DNA"/>
</dbReference>
<dbReference type="InterPro" id="IPR007685">
    <property type="entry name" value="RelA_SpoT"/>
</dbReference>
<dbReference type="Proteomes" id="UP001189773">
    <property type="component" value="Unassembled WGS sequence"/>
</dbReference>
<accession>A0AAD2F160</accession>
<dbReference type="SMART" id="SM00954">
    <property type="entry name" value="RelA_SpoT"/>
    <property type="match status" value="1"/>
</dbReference>
<reference evidence="2 5" key="1">
    <citation type="submission" date="2023-07" db="EMBL/GenBank/DDBJ databases">
        <authorList>
            <person name="Peeters C."/>
        </authorList>
    </citation>
    <scope>NUCLEOTIDE SEQUENCE</scope>
    <source>
        <strain evidence="3 5">LMG 18095</strain>
        <strain evidence="2">R-77560</strain>
    </source>
</reference>
<evidence type="ECO:0000313" key="5">
    <source>
        <dbReference type="Proteomes" id="UP001189773"/>
    </source>
</evidence>
<feature type="domain" description="RelA/SpoT" evidence="1">
    <location>
        <begin position="51"/>
        <end position="186"/>
    </location>
</feature>
<dbReference type="InterPro" id="IPR043519">
    <property type="entry name" value="NT_sf"/>
</dbReference>
<dbReference type="PANTHER" id="PTHR41773">
    <property type="entry name" value="GTP PYROPHOSPHATASE-RELATED"/>
    <property type="match status" value="1"/>
</dbReference>
<gene>
    <name evidence="3" type="ORF">LMG18095_03514</name>
    <name evidence="2" type="ORF">R77560_03342</name>
</gene>
<proteinExistence type="predicted"/>
<dbReference type="SUPFAM" id="SSF81301">
    <property type="entry name" value="Nucleotidyltransferase"/>
    <property type="match status" value="1"/>
</dbReference>
<evidence type="ECO:0000313" key="4">
    <source>
        <dbReference type="Proteomes" id="UP001189756"/>
    </source>
</evidence>
<evidence type="ECO:0000313" key="3">
    <source>
        <dbReference type="EMBL" id="CAJ0800757.1"/>
    </source>
</evidence>
<keyword evidence="5" id="KW-1185">Reference proteome</keyword>
<dbReference type="RefSeq" id="WP_012436770.1">
    <property type="nucleotide sequence ID" value="NZ_CATWDO010000009.1"/>
</dbReference>
<evidence type="ECO:0000313" key="2">
    <source>
        <dbReference type="EMBL" id="CAJ0799628.1"/>
    </source>
</evidence>
<protein>
    <recommendedName>
        <fullName evidence="1">RelA/SpoT domain-containing protein</fullName>
    </recommendedName>
</protein>